<keyword evidence="3" id="KW-1185">Reference proteome</keyword>
<protein>
    <recommendedName>
        <fullName evidence="4">Tetratricopeptide repeat-containing protein</fullName>
    </recommendedName>
</protein>
<organism evidence="2 3">
    <name type="scientific">Pedobacter zeae</name>
    <dbReference type="NCBI Taxonomy" id="1737356"/>
    <lineage>
        <taxon>Bacteria</taxon>
        <taxon>Pseudomonadati</taxon>
        <taxon>Bacteroidota</taxon>
        <taxon>Sphingobacteriia</taxon>
        <taxon>Sphingobacteriales</taxon>
        <taxon>Sphingobacteriaceae</taxon>
        <taxon>Pedobacter</taxon>
    </lineage>
</organism>
<dbReference type="EMBL" id="BMHZ01000002">
    <property type="protein sequence ID" value="GGH05218.1"/>
    <property type="molecule type" value="Genomic_DNA"/>
</dbReference>
<evidence type="ECO:0008006" key="4">
    <source>
        <dbReference type="Google" id="ProtNLM"/>
    </source>
</evidence>
<dbReference type="InterPro" id="IPR011990">
    <property type="entry name" value="TPR-like_helical_dom_sf"/>
</dbReference>
<dbReference type="Gene3D" id="1.25.40.10">
    <property type="entry name" value="Tetratricopeptide repeat domain"/>
    <property type="match status" value="1"/>
</dbReference>
<evidence type="ECO:0000313" key="2">
    <source>
        <dbReference type="EMBL" id="GGH05218.1"/>
    </source>
</evidence>
<dbReference type="Pfam" id="PF13432">
    <property type="entry name" value="TPR_16"/>
    <property type="match status" value="1"/>
</dbReference>
<name>A0ABQ1XX34_9SPHI</name>
<dbReference type="InterPro" id="IPR019734">
    <property type="entry name" value="TPR_rpt"/>
</dbReference>
<dbReference type="Proteomes" id="UP000642938">
    <property type="component" value="Unassembled WGS sequence"/>
</dbReference>
<feature type="repeat" description="TPR" evidence="1">
    <location>
        <begin position="215"/>
        <end position="248"/>
    </location>
</feature>
<comment type="caution">
    <text evidence="2">The sequence shown here is derived from an EMBL/GenBank/DDBJ whole genome shotgun (WGS) entry which is preliminary data.</text>
</comment>
<accession>A0ABQ1XX34</accession>
<sequence>MFIFMVYYSLPSLHYSMQNCLKISLTALIFISFNAVAQKSQILIARNAVGKLQASIANKEDEKKQLSIINEGLKSIESAEKDNKTKNWTETWSIKSYLTSFASLIDTDPNNANKFYDSAVEAIEKAKSLDRYNDNGGMIKASSHNILIKKQEKGNEAFFNNEFKEAFTDLKEVSDNFPADTTLALNTAICALNIQAYDESLTYFKRAKENGIRNPSVFQKMAQMYVVKSENETAIKTLEDGLVLNPFNRFLTNDYINLLLDTENYSKAQGLIENNLKVEKGNKLLYFLYGYLQQVGGNNATAILAYNKALSTDQNYFDALYQLSLAYINTANETLNKNDADKASKYNGLINHAQFALQRANEINPNDKKTVQLLIDIYTKKKHTDKVQELNRKLQEL</sequence>
<gene>
    <name evidence="2" type="ORF">GCM10007422_21210</name>
</gene>
<proteinExistence type="predicted"/>
<evidence type="ECO:0000313" key="3">
    <source>
        <dbReference type="Proteomes" id="UP000642938"/>
    </source>
</evidence>
<evidence type="ECO:0000256" key="1">
    <source>
        <dbReference type="PROSITE-ProRule" id="PRU00339"/>
    </source>
</evidence>
<reference evidence="3" key="1">
    <citation type="journal article" date="2019" name="Int. J. Syst. Evol. Microbiol.">
        <title>The Global Catalogue of Microorganisms (GCM) 10K type strain sequencing project: providing services to taxonomists for standard genome sequencing and annotation.</title>
        <authorList>
            <consortium name="The Broad Institute Genomics Platform"/>
            <consortium name="The Broad Institute Genome Sequencing Center for Infectious Disease"/>
            <person name="Wu L."/>
            <person name="Ma J."/>
        </authorList>
    </citation>
    <scope>NUCLEOTIDE SEQUENCE [LARGE SCALE GENOMIC DNA]</scope>
    <source>
        <strain evidence="3">CGMCC 1.15287</strain>
    </source>
</reference>
<dbReference type="PROSITE" id="PS50005">
    <property type="entry name" value="TPR"/>
    <property type="match status" value="1"/>
</dbReference>
<dbReference type="SUPFAM" id="SSF48452">
    <property type="entry name" value="TPR-like"/>
    <property type="match status" value="1"/>
</dbReference>
<keyword evidence="1" id="KW-0802">TPR repeat</keyword>